<comment type="caution">
    <text evidence="3">The sequence shown here is derived from an EMBL/GenBank/DDBJ whole genome shotgun (WGS) entry which is preliminary data.</text>
</comment>
<organism evidence="3 4">
    <name type="scientific">Kipferlia bialata</name>
    <dbReference type="NCBI Taxonomy" id="797122"/>
    <lineage>
        <taxon>Eukaryota</taxon>
        <taxon>Metamonada</taxon>
        <taxon>Carpediemonas-like organisms</taxon>
        <taxon>Kipferlia</taxon>
    </lineage>
</organism>
<accession>A0A9K3CPZ9</accession>
<protein>
    <submittedName>
        <fullName evidence="3">Uncharacterized protein</fullName>
    </submittedName>
</protein>
<evidence type="ECO:0000313" key="4">
    <source>
        <dbReference type="Proteomes" id="UP000265618"/>
    </source>
</evidence>
<name>A0A9K3CPZ9_9EUKA</name>
<dbReference type="PANTHER" id="PTHR13037:SF24">
    <property type="entry name" value="POLYCOMB PROTEIN PCL-RELATED"/>
    <property type="match status" value="1"/>
</dbReference>
<feature type="compositionally biased region" description="Low complexity" evidence="2">
    <location>
        <begin position="878"/>
        <end position="892"/>
    </location>
</feature>
<feature type="compositionally biased region" description="Acidic residues" evidence="2">
    <location>
        <begin position="826"/>
        <end position="843"/>
    </location>
</feature>
<evidence type="ECO:0000256" key="1">
    <source>
        <dbReference type="ARBA" id="ARBA00022581"/>
    </source>
</evidence>
<proteinExistence type="predicted"/>
<feature type="compositionally biased region" description="Acidic residues" evidence="2">
    <location>
        <begin position="851"/>
        <end position="861"/>
    </location>
</feature>
<sequence length="2451" mass="260454">MLSGSSVQKDYARFKASLATQPVRVSLYKLLVATHSFVRFDKTFPHKTASAESGVHTRDSLYMLSFRPFLDVAKAQGLLPSHEHYFLAPSSFPLLPAPPLGVRDVPHLAPLPPGFESQKGDRYLEFVEHLVDILDQIVHCTGLFYGMEMGDSVTLTRLEDDTPDRDPGHSDRIEVTTEWICAHIVQCLSLALSPARLEAAGVSWPTDNLRTSSVPARLLELASLLMDRPSSIARGILECISKVLMARPSLVTAVYRADQAPRGTTLSHLVDTCVTQCRQGTEGEGEGETGQGISGQVLATLIGLLVQTASLSQSLGGDTYEGVGVFDLSSIDDAALIEVVSDRLRASREERERQGETEGVVAETECTATEDSHPTQASVSRVSVSMSVSEGGLVPTHPVPTVSLPSSAPVPLSQTPVCLSNALAMLLYQGLQSPTALGGRDLDTSSLVGIMQYAEGLDGRVVEGEREKREKSWVGTIASVLASIVPVSTFSLAFLSPSAPSAPLSLLPVGALYRDRLIPDLEAHPTLSHLYTTTCLQMSVDRLLLCPSDPIAHVLEVALAHSPNVDLRLLLPLLSQPAPAMCFVRVLLYSVGNAPDRTPFMSVIVQMAEFVKQALLLASTDRSEESTLDKAVWLPETTSVETETEAETERETETPSPPPVPFTFTTVVAGVLSVLSPLLSKEHTPQSADIDIRDVLDVVGEAFTLSLSDPENEILSENVGPLASLLAIASSHSRQCITALVMALSDTDPDTDTPVTPTSRLLITRSLAVALSHYKGPLNMTEREISILCAHFRPNDLDEVYEGEGETEGEGADEVEAQDVESPTAVEEEEEVENPETPGDETVTEAATAVDESEVVEEEEAVGTPGSVESGDEKKVVAVEPADTTTVPVVETETQRIPAPPSPAEGSPSTPPPPTPLTPTHPLHSDTLNGVVWLAIAALLKKVSPATYDYRQMIGATGLHVLVDILFANDTLTEEYTDFLLHRALCRDKEGSLRLCQPEALSLLLFVAGQRPDSMGPGVLGYIVHSLYNLLVSGCVPGSMTGSATHGYAVDPSAAGVMCACVCSHPPTLTALTGLLVSLADNPTLLSLVSKCVTQVVASFTDVSHFNVYIASLDTDAMGAVVGIINAQLKRTAPGGTAHVVPLLVGEDAALSHTVYNIQVPRLTTPRKSGGVDVVQLPLYVAMWVCALPPASYTEGASSLLLSLRGENYETSVWLRYSATKVAPQSLTPPLARPSSLVVCGYKSNGMTHAYEYALPIEHGQWSQISVSLSGQCVVSVDGSVPLLPLTPPALVGSPTSEGSEGMSPATAPPSGVAPVSVPQLAMDPEATLRILPHMRPGTTSPEAMPHASPTSTGDRQGTDTPLPLTPFCGMVGPVTTSTNVHLDPSMQATQQQVLQAIAKEAKRGRASRGSVTYPSGVSFQLQIGTVGLMSPDESVNATCRLMVPIVGGARPKKRGPPSPARVVSTHAVHPSPALRVMLQWAVSVGIAADVAHTPSLSTGGSRGKALASLPASVSTLLRGSTPLTNTLRTLSRTPGALPPLAAQLFLLSLPPLAHTETELASLLKGIDAMPPSPVVDIQRLSLSVPYAERVRELMKAVLLGVKDPLAADATLKVCVHCMTDGVGAQLKGPAKESPMWDALCALIARSGTLASALNCLVLLSPPPVSVIPFCRPTVPTGPVSDDPRTDSDSDPAPSRGILSGVLRLLTTVIPIVCDAVKTEYEKSFGAAALAKFQRSPSLVQAVLDVIRTSNYIPFLGSVLVSSPSVYDRQFLVASVSAEYRDRPDVTVIWRSVLFEAMAAGVRDQRIPLQYTLYFVEHLVDSRLFPRLARFISLATCSNASKGILQLLAALVQLPLRIQDPKQAEATKQQIWQGMSWISRSIRPEQPKPRPETIYRDLARLCLNPLALPDSVTVLPYLVPRPGLSASVVEPFVQMVTQGTNVVTPDGVPALAPLLSLLPHVTCTPGHNEVGLILSYLSHSPIPGLPKVGLQTGGGVDMGSVGAAIGRDKELMHLLADIVELRTVMPGELPPPGTPYPPLPPAPVQLSLLDTLMVDVTHPLTSPEKWAQQMRSCGCASDAVVSFVVRLLVHEVLASWEQGAAHATSPASLSPSAQSQPCLKALLGLRRSHPVFLFKILTSVLHWVVTAKETEPSLLKAGVSLCLVLLSVHTDILSVSMVSALTGAADVFEELVSGLSTLLQTEMETSLKTSLYCVRAEFLVLMLSAMTPIRAAKYISVNRLNILLTPEERSRFSDGGGVRVLVSILCACCDRYAEVLADISAPPTPVSSISPVQMTPSPGEALSRTVSLSGLSATVTAAPDPVSAVFEVLRYRLSDPMAEVATLVTDAETLSRMSPNDKTVSLPDGADPLPASAPVSKRLVAYLALDAQRGVRADTLARCHGAEGRHPEQGMWLPIQTPVGPQPAGLLTTPSEGVLPALTRDERDAMRLVEG</sequence>
<feature type="compositionally biased region" description="Low complexity" evidence="2">
    <location>
        <begin position="1304"/>
        <end position="1313"/>
    </location>
</feature>
<gene>
    <name evidence="3" type="ORF">KIPB_001220</name>
</gene>
<evidence type="ECO:0000256" key="2">
    <source>
        <dbReference type="SAM" id="MobiDB-lite"/>
    </source>
</evidence>
<dbReference type="EMBL" id="BDIP01000167">
    <property type="protein sequence ID" value="GIQ80421.1"/>
    <property type="molecule type" value="Genomic_DNA"/>
</dbReference>
<feature type="region of interest" description="Disordered" evidence="2">
    <location>
        <begin position="634"/>
        <end position="660"/>
    </location>
</feature>
<evidence type="ECO:0000313" key="3">
    <source>
        <dbReference type="EMBL" id="GIQ80421.1"/>
    </source>
</evidence>
<feature type="region of interest" description="Disordered" evidence="2">
    <location>
        <begin position="1335"/>
        <end position="1360"/>
    </location>
</feature>
<feature type="region of interest" description="Disordered" evidence="2">
    <location>
        <begin position="802"/>
        <end position="923"/>
    </location>
</feature>
<keyword evidence="1" id="KW-0945">Host-virus interaction</keyword>
<feature type="compositionally biased region" description="Acidic residues" evidence="2">
    <location>
        <begin position="802"/>
        <end position="819"/>
    </location>
</feature>
<dbReference type="PANTHER" id="PTHR13037">
    <property type="entry name" value="FORMIN"/>
    <property type="match status" value="1"/>
</dbReference>
<feature type="region of interest" description="Disordered" evidence="2">
    <location>
        <begin position="1293"/>
        <end position="1313"/>
    </location>
</feature>
<reference evidence="3 4" key="1">
    <citation type="journal article" date="2018" name="PLoS ONE">
        <title>The draft genome of Kipferlia bialata reveals reductive genome evolution in fornicate parasites.</title>
        <authorList>
            <person name="Tanifuji G."/>
            <person name="Takabayashi S."/>
            <person name="Kume K."/>
            <person name="Takagi M."/>
            <person name="Nakayama T."/>
            <person name="Kamikawa R."/>
            <person name="Inagaki Y."/>
            <person name="Hashimoto T."/>
        </authorList>
    </citation>
    <scope>NUCLEOTIDE SEQUENCE [LARGE SCALE GENOMIC DNA]</scope>
    <source>
        <strain evidence="3">NY0173</strain>
    </source>
</reference>
<feature type="compositionally biased region" description="Polar residues" evidence="2">
    <location>
        <begin position="366"/>
        <end position="377"/>
    </location>
</feature>
<feature type="compositionally biased region" description="Polar residues" evidence="2">
    <location>
        <begin position="1349"/>
        <end position="1360"/>
    </location>
</feature>
<dbReference type="Proteomes" id="UP000265618">
    <property type="component" value="Unassembled WGS sequence"/>
</dbReference>
<keyword evidence="4" id="KW-1185">Reference proteome</keyword>
<feature type="compositionally biased region" description="Pro residues" evidence="2">
    <location>
        <begin position="898"/>
        <end position="919"/>
    </location>
</feature>
<feature type="region of interest" description="Disordered" evidence="2">
    <location>
        <begin position="348"/>
        <end position="380"/>
    </location>
</feature>